<organism evidence="2 3">
    <name type="scientific">Necator americanus</name>
    <name type="common">Human hookworm</name>
    <dbReference type="NCBI Taxonomy" id="51031"/>
    <lineage>
        <taxon>Eukaryota</taxon>
        <taxon>Metazoa</taxon>
        <taxon>Ecdysozoa</taxon>
        <taxon>Nematoda</taxon>
        <taxon>Chromadorea</taxon>
        <taxon>Rhabditida</taxon>
        <taxon>Rhabditina</taxon>
        <taxon>Rhabditomorpha</taxon>
        <taxon>Strongyloidea</taxon>
        <taxon>Ancylostomatidae</taxon>
        <taxon>Bunostominae</taxon>
        <taxon>Necator</taxon>
    </lineage>
</organism>
<name>A0ABR1ETG4_NECAM</name>
<feature type="domain" description="Reverse transcriptase" evidence="1">
    <location>
        <begin position="1"/>
        <end position="89"/>
    </location>
</feature>
<dbReference type="PROSITE" id="PS50878">
    <property type="entry name" value="RT_POL"/>
    <property type="match status" value="1"/>
</dbReference>
<gene>
    <name evidence="2" type="primary">Necator_chrX.g25859</name>
    <name evidence="2" type="ORF">RB195_025693</name>
</gene>
<reference evidence="2 3" key="1">
    <citation type="submission" date="2023-08" db="EMBL/GenBank/DDBJ databases">
        <title>A Necator americanus chromosomal reference genome.</title>
        <authorList>
            <person name="Ilik V."/>
            <person name="Petrzelkova K.J."/>
            <person name="Pardy F."/>
            <person name="Fuh T."/>
            <person name="Niatou-Singa F.S."/>
            <person name="Gouil Q."/>
            <person name="Baker L."/>
            <person name="Ritchie M.E."/>
            <person name="Jex A.R."/>
            <person name="Gazzola D."/>
            <person name="Li H."/>
            <person name="Toshio Fujiwara R."/>
            <person name="Zhan B."/>
            <person name="Aroian R.V."/>
            <person name="Pafco B."/>
            <person name="Schwarz E.M."/>
        </authorList>
    </citation>
    <scope>NUCLEOTIDE SEQUENCE [LARGE SCALE GENOMIC DNA]</scope>
    <source>
        <strain evidence="2 3">Aroian</strain>
        <tissue evidence="2">Whole animal</tissue>
    </source>
</reference>
<sequence length="100" mass="11373">MFIATLENEIRKLEWDDLGVKVDPRQLHHLRFVGDIILIISGISQAERMLTELNEACEGIGLQLNLQVTMFMRNAWISDHPFTLNGRDISVCTSHVLVGK</sequence>
<dbReference type="EMBL" id="JAVFWL010000006">
    <property type="protein sequence ID" value="KAK6765932.1"/>
    <property type="molecule type" value="Genomic_DNA"/>
</dbReference>
<comment type="caution">
    <text evidence="2">The sequence shown here is derived from an EMBL/GenBank/DDBJ whole genome shotgun (WGS) entry which is preliminary data.</text>
</comment>
<dbReference type="InterPro" id="IPR000477">
    <property type="entry name" value="RT_dom"/>
</dbReference>
<accession>A0ABR1ETG4</accession>
<evidence type="ECO:0000313" key="2">
    <source>
        <dbReference type="EMBL" id="KAK6765932.1"/>
    </source>
</evidence>
<dbReference type="Proteomes" id="UP001303046">
    <property type="component" value="Unassembled WGS sequence"/>
</dbReference>
<evidence type="ECO:0000259" key="1">
    <source>
        <dbReference type="PROSITE" id="PS50878"/>
    </source>
</evidence>
<keyword evidence="3" id="KW-1185">Reference proteome</keyword>
<protein>
    <recommendedName>
        <fullName evidence="1">Reverse transcriptase domain-containing protein</fullName>
    </recommendedName>
</protein>
<evidence type="ECO:0000313" key="3">
    <source>
        <dbReference type="Proteomes" id="UP001303046"/>
    </source>
</evidence>
<proteinExistence type="predicted"/>